<comment type="caution">
    <text evidence="3">The sequence shown here is derived from an EMBL/GenBank/DDBJ whole genome shotgun (WGS) entry which is preliminary data.</text>
</comment>
<feature type="signal peptide" evidence="2">
    <location>
        <begin position="1"/>
        <end position="22"/>
    </location>
</feature>
<dbReference type="EMBL" id="JAHWGL010000005">
    <property type="protein sequence ID" value="MBW3127403.1"/>
    <property type="molecule type" value="Genomic_DNA"/>
</dbReference>
<proteinExistence type="predicted"/>
<keyword evidence="2" id="KW-0732">Signal</keyword>
<dbReference type="Proteomes" id="UP000826188">
    <property type="component" value="Unassembled WGS sequence"/>
</dbReference>
<evidence type="ECO:0000313" key="4">
    <source>
        <dbReference type="Proteomes" id="UP000826188"/>
    </source>
</evidence>
<evidence type="ECO:0000313" key="3">
    <source>
        <dbReference type="EMBL" id="MBW3127403.1"/>
    </source>
</evidence>
<feature type="region of interest" description="Disordered" evidence="1">
    <location>
        <begin position="27"/>
        <end position="78"/>
    </location>
</feature>
<evidence type="ECO:0000256" key="2">
    <source>
        <dbReference type="SAM" id="SignalP"/>
    </source>
</evidence>
<reference evidence="3 4" key="1">
    <citation type="submission" date="2021-07" db="EMBL/GenBank/DDBJ databases">
        <title>Hymenobacter profundi sp. nov., isolated from deep-sea water.</title>
        <authorList>
            <person name="Kim M.K."/>
        </authorList>
    </citation>
    <scope>NUCLEOTIDE SEQUENCE [LARGE SCALE GENOMIC DNA]</scope>
    <source>
        <strain evidence="3 4">M2</strain>
    </source>
</reference>
<sequence length="78" mass="8309">MKTLSMLLVGGTLLCLSLSAAAQTTPAAKPKAKTTIADQPRTNRKAASKNLTVIKDTAAFRRSSRPGMMPIRVKPSLK</sequence>
<accession>A0ABS6WVD0</accession>
<feature type="compositionally biased region" description="Low complexity" evidence="1">
    <location>
        <begin position="27"/>
        <end position="37"/>
    </location>
</feature>
<protein>
    <submittedName>
        <fullName evidence="3">Uncharacterized protein</fullName>
    </submittedName>
</protein>
<gene>
    <name evidence="3" type="ORF">KYK14_02470</name>
</gene>
<keyword evidence="4" id="KW-1185">Reference proteome</keyword>
<dbReference type="RefSeq" id="WP_185284054.1">
    <property type="nucleotide sequence ID" value="NZ_JAHWGL010000005.1"/>
</dbReference>
<organism evidence="3 4">
    <name type="scientific">Hymenobacter profundi</name>
    <dbReference type="NCBI Taxonomy" id="1982110"/>
    <lineage>
        <taxon>Bacteria</taxon>
        <taxon>Pseudomonadati</taxon>
        <taxon>Bacteroidota</taxon>
        <taxon>Cytophagia</taxon>
        <taxon>Cytophagales</taxon>
        <taxon>Hymenobacteraceae</taxon>
        <taxon>Hymenobacter</taxon>
    </lineage>
</organism>
<feature type="chain" id="PRO_5046544621" evidence="2">
    <location>
        <begin position="23"/>
        <end position="78"/>
    </location>
</feature>
<evidence type="ECO:0000256" key="1">
    <source>
        <dbReference type="SAM" id="MobiDB-lite"/>
    </source>
</evidence>
<name>A0ABS6WVD0_9BACT</name>